<name>A0AA88H4V7_ARTSF</name>
<protein>
    <recommendedName>
        <fullName evidence="3">USP domain-containing protein</fullName>
    </recommendedName>
</protein>
<evidence type="ECO:0000313" key="4">
    <source>
        <dbReference type="EMBL" id="KAK2701628.1"/>
    </source>
</evidence>
<dbReference type="GO" id="GO:0005634">
    <property type="term" value="C:nucleus"/>
    <property type="evidence" value="ECO:0007669"/>
    <property type="project" value="TreeGrafter"/>
</dbReference>
<feature type="domain" description="USP" evidence="3">
    <location>
        <begin position="1"/>
        <end position="236"/>
    </location>
</feature>
<feature type="region of interest" description="Disordered" evidence="2">
    <location>
        <begin position="256"/>
        <end position="280"/>
    </location>
</feature>
<dbReference type="AlphaFoldDB" id="A0AA88H4V7"/>
<evidence type="ECO:0000313" key="5">
    <source>
        <dbReference type="Proteomes" id="UP001187531"/>
    </source>
</evidence>
<organism evidence="4 5">
    <name type="scientific">Artemia franciscana</name>
    <name type="common">Brine shrimp</name>
    <name type="synonym">Artemia sanfranciscana</name>
    <dbReference type="NCBI Taxonomy" id="6661"/>
    <lineage>
        <taxon>Eukaryota</taxon>
        <taxon>Metazoa</taxon>
        <taxon>Ecdysozoa</taxon>
        <taxon>Arthropoda</taxon>
        <taxon>Crustacea</taxon>
        <taxon>Branchiopoda</taxon>
        <taxon>Anostraca</taxon>
        <taxon>Artemiidae</taxon>
        <taxon>Artemia</taxon>
    </lineage>
</organism>
<dbReference type="InterPro" id="IPR038765">
    <property type="entry name" value="Papain-like_cys_pep_sf"/>
</dbReference>
<accession>A0AA88H4V7</accession>
<dbReference type="GO" id="GO:0004843">
    <property type="term" value="F:cysteine-type deubiquitinase activity"/>
    <property type="evidence" value="ECO:0007669"/>
    <property type="project" value="InterPro"/>
</dbReference>
<comment type="similarity">
    <text evidence="1">Belongs to the peptidase C19 family.</text>
</comment>
<dbReference type="Proteomes" id="UP001187531">
    <property type="component" value="Unassembled WGS sequence"/>
</dbReference>
<dbReference type="EMBL" id="JAVRJZ010002876">
    <property type="protein sequence ID" value="KAK2701628.1"/>
    <property type="molecule type" value="Genomic_DNA"/>
</dbReference>
<dbReference type="SUPFAM" id="SSF54001">
    <property type="entry name" value="Cysteine proteinases"/>
    <property type="match status" value="1"/>
</dbReference>
<keyword evidence="5" id="KW-1185">Reference proteome</keyword>
<sequence>MCYAYSNCNKDSDTSVTSKHLLTKNIQIRMFGEQRQQDASEFLICLVNALPETSNMRSLFDFNVETKISCVTCNELKSDKKTHSGILLINIPQKRTTSLNECITEHFQQENLFDSICSSCNTQGSLQKTEVIENNNDYLILSLNRYSFDRQSNSVVKIDTRLYKINERSVEIGDTSYTVVGSVSHIGASANSGHYDYIRRCTMHKWILYDDQMRKRITIDPEKYSQNVYLLLLKKKSSMTHINPENIQKQLNRLNETVREKKRQEDRAEKEKKRQDIEFR</sequence>
<dbReference type="CDD" id="cd02257">
    <property type="entry name" value="Peptidase_C19"/>
    <property type="match status" value="1"/>
</dbReference>
<dbReference type="PANTHER" id="PTHR24006">
    <property type="entry name" value="UBIQUITIN CARBOXYL-TERMINAL HYDROLASE"/>
    <property type="match status" value="1"/>
</dbReference>
<dbReference type="Gene3D" id="3.90.70.10">
    <property type="entry name" value="Cysteine proteinases"/>
    <property type="match status" value="1"/>
</dbReference>
<dbReference type="PROSITE" id="PS50235">
    <property type="entry name" value="USP_3"/>
    <property type="match status" value="1"/>
</dbReference>
<gene>
    <name evidence="4" type="ORF">QYM36_019731</name>
</gene>
<evidence type="ECO:0000259" key="3">
    <source>
        <dbReference type="PROSITE" id="PS50235"/>
    </source>
</evidence>
<reference evidence="4" key="1">
    <citation type="submission" date="2023-07" db="EMBL/GenBank/DDBJ databases">
        <title>Chromosome-level genome assembly of Artemia franciscana.</title>
        <authorList>
            <person name="Jo E."/>
        </authorList>
    </citation>
    <scope>NUCLEOTIDE SEQUENCE</scope>
    <source>
        <tissue evidence="4">Whole body</tissue>
    </source>
</reference>
<dbReference type="GO" id="GO:0005829">
    <property type="term" value="C:cytosol"/>
    <property type="evidence" value="ECO:0007669"/>
    <property type="project" value="TreeGrafter"/>
</dbReference>
<dbReference type="InterPro" id="IPR050164">
    <property type="entry name" value="Peptidase_C19"/>
</dbReference>
<dbReference type="GO" id="GO:0016579">
    <property type="term" value="P:protein deubiquitination"/>
    <property type="evidence" value="ECO:0007669"/>
    <property type="project" value="InterPro"/>
</dbReference>
<dbReference type="InterPro" id="IPR001394">
    <property type="entry name" value="Peptidase_C19_UCH"/>
</dbReference>
<dbReference type="InterPro" id="IPR028889">
    <property type="entry name" value="USP"/>
</dbReference>
<evidence type="ECO:0000256" key="2">
    <source>
        <dbReference type="SAM" id="MobiDB-lite"/>
    </source>
</evidence>
<proteinExistence type="inferred from homology"/>
<evidence type="ECO:0000256" key="1">
    <source>
        <dbReference type="ARBA" id="ARBA00009085"/>
    </source>
</evidence>
<dbReference type="Pfam" id="PF00443">
    <property type="entry name" value="UCH"/>
    <property type="match status" value="1"/>
</dbReference>
<comment type="caution">
    <text evidence="4">The sequence shown here is derived from an EMBL/GenBank/DDBJ whole genome shotgun (WGS) entry which is preliminary data.</text>
</comment>